<protein>
    <submittedName>
        <fullName evidence="2">AsmA protein</fullName>
    </submittedName>
</protein>
<comment type="caution">
    <text evidence="2">The sequence shown here is derived from an EMBL/GenBank/DDBJ whole genome shotgun (WGS) entry which is preliminary data.</text>
</comment>
<accession>A0A840ZSA3</accession>
<dbReference type="InterPro" id="IPR007844">
    <property type="entry name" value="AsmA"/>
</dbReference>
<feature type="domain" description="AsmA" evidence="1">
    <location>
        <begin position="356"/>
        <end position="523"/>
    </location>
</feature>
<dbReference type="EMBL" id="JACHOP010000030">
    <property type="protein sequence ID" value="MBB5759905.1"/>
    <property type="molecule type" value="Genomic_DNA"/>
</dbReference>
<dbReference type="GO" id="GO:0090313">
    <property type="term" value="P:regulation of protein targeting to membrane"/>
    <property type="evidence" value="ECO:0007669"/>
    <property type="project" value="TreeGrafter"/>
</dbReference>
<keyword evidence="3" id="KW-1185">Reference proteome</keyword>
<reference evidence="2 3" key="1">
    <citation type="submission" date="2020-08" db="EMBL/GenBank/DDBJ databases">
        <title>Genomic Encyclopedia of Type Strains, Phase IV (KMG-IV): sequencing the most valuable type-strain genomes for metagenomic binning, comparative biology and taxonomic classification.</title>
        <authorList>
            <person name="Goeker M."/>
        </authorList>
    </citation>
    <scope>NUCLEOTIDE SEQUENCE [LARGE SCALE GENOMIC DNA]</scope>
    <source>
        <strain evidence="2 3">DSM 2163</strain>
    </source>
</reference>
<dbReference type="InterPro" id="IPR052894">
    <property type="entry name" value="AsmA-related"/>
</dbReference>
<dbReference type="AlphaFoldDB" id="A0A840ZSA3"/>
<sequence length="621" mass="63005">MSPRRTLSAVGLGVLVAGLVAACLPWTVEAPGVARFVGRGLERSWGVSLSANGATEIVLLPLPRVTFARVRLTEGDADGAVLASGGRLSLQLDTAALLTGRVAVESLTLDGAEIRLPESPDDTRWRNAAERLAGGLAENGAHPRRLVLTRATVIGQDPRDGSPQTARDVELTVAWRASLALAGSLTWNGARTQFAVAELQPRALLAGETSPFAASLAWPAGSLAAEGSGSITDDGVKATGTGSLRIRSLSETLAWTGGDVALAPLAEDLSVEGAFEAASREVQFPNVRVTTGGNVLEGAGSAGFGPGRNAVQATLAAESLNLSPLLAGMLRLTGFDGGDSQGWRGRSLALAPLTSGDLDLRISAGSARIGPVPITDLACGVMVRESGIEASLGRAGLRGGTVKGRIVLASDAGDRALTRVKAQGHVDGIDLGALMSDLGGTAWVQGATRGSLVLEGSGPDAGTLAGSVAGRIALRSEDGVIAGLDLADVLQRSGAAAPGTLARRNGRTPYEHAALSLLFSDGVGEVVEGSFASNALIASLSGRLDLAGRRVEARADVAPRAAASEGTPRHAASFELSGPWDAVNVGPAILARAADGTAARFRRPGSDLPLGIRAYAPGSAP</sequence>
<dbReference type="GO" id="GO:0005886">
    <property type="term" value="C:plasma membrane"/>
    <property type="evidence" value="ECO:0007669"/>
    <property type="project" value="TreeGrafter"/>
</dbReference>
<gene>
    <name evidence="2" type="ORF">HNR00_004642</name>
</gene>
<dbReference type="RefSeq" id="WP_183573403.1">
    <property type="nucleotide sequence ID" value="NZ_JACHOP010000030.1"/>
</dbReference>
<dbReference type="PROSITE" id="PS51257">
    <property type="entry name" value="PROKAR_LIPOPROTEIN"/>
    <property type="match status" value="1"/>
</dbReference>
<dbReference type="PANTHER" id="PTHR30441">
    <property type="entry name" value="DUF748 DOMAIN-CONTAINING PROTEIN"/>
    <property type="match status" value="1"/>
</dbReference>
<dbReference type="Proteomes" id="UP000583454">
    <property type="component" value="Unassembled WGS sequence"/>
</dbReference>
<evidence type="ECO:0000259" key="1">
    <source>
        <dbReference type="Pfam" id="PF05170"/>
    </source>
</evidence>
<dbReference type="Pfam" id="PF05170">
    <property type="entry name" value="AsmA"/>
    <property type="match status" value="1"/>
</dbReference>
<organism evidence="2 3">
    <name type="scientific">Methylorubrum rhodinum</name>
    <dbReference type="NCBI Taxonomy" id="29428"/>
    <lineage>
        <taxon>Bacteria</taxon>
        <taxon>Pseudomonadati</taxon>
        <taxon>Pseudomonadota</taxon>
        <taxon>Alphaproteobacteria</taxon>
        <taxon>Hyphomicrobiales</taxon>
        <taxon>Methylobacteriaceae</taxon>
        <taxon>Methylorubrum</taxon>
    </lineage>
</organism>
<dbReference type="PANTHER" id="PTHR30441:SF4">
    <property type="entry name" value="PROTEIN ASMA"/>
    <property type="match status" value="1"/>
</dbReference>
<evidence type="ECO:0000313" key="3">
    <source>
        <dbReference type="Proteomes" id="UP000583454"/>
    </source>
</evidence>
<proteinExistence type="predicted"/>
<evidence type="ECO:0000313" key="2">
    <source>
        <dbReference type="EMBL" id="MBB5759905.1"/>
    </source>
</evidence>
<name>A0A840ZSA3_9HYPH</name>